<dbReference type="PRINTS" id="PR00702">
    <property type="entry name" value="ACRIFLAVINRP"/>
</dbReference>
<dbReference type="Pfam" id="PF00873">
    <property type="entry name" value="ACR_tran"/>
    <property type="match status" value="1"/>
</dbReference>
<sequence length="1041" mass="110677">MNFSAWAIRKPVPSLLLFAVLSILGGLGLQHLGKQNFPDIEVPTITVAATLEGAAPAQLETEVARKIEDKIAAIGGVEHVRTTITDGSVSIKVEFNIDKNAEEALNQVRNAVDGARAELPSAMAAPIVSKTTTAGNAILTYVVSAENMDETALSWFVDNDVSKRLLAVNGVGRVTRTGGVDREVHVDLDPVRMAGLGAQVSEVATQLKKVQQDASGGRGDIGGGVQAVRTLGRVATAGELRNLDIPLANGSHIKLDQIADITDTIAERSTYATLDGRPVIGFDIVRNKGTSEVTVAEAVRAALAEFAAEHPQVSIREAFDTVQPVEDNYTGSMHLLYEGAILAVIVVWWFLRDWRATLVAAVALPLSILPTFAAMWYFGFSLNILSLLALALVVGILVDDAIVEIENIVRHLRMGKTPLQAAMDAADEIGFAVIATTFTLVAVFLPTAFMGGVPGKFFRQFGMTAAAAVLASLLVARLLTPMMAAYLLKPHPERDSGDNPVMRAYLQVVDWCLGHRWAVGVGVVAFVAGSLSLMPLLPKGFVPASDNSQTKVALELPPGSTLAQTRNIAAEAERRLRELPDVTQVFSADGVGSSGGGGPDAATTNYEVRKASLTLSLRDRAERPYKQATIEAAIRDKLADLPGVRVAVGSGGSGEKLQLTLASDDPQALRRAADAVELELRQVSGLGNITSSASLQRPEIQITPDFNKAAELGVTVEALAEVVRVASYGDYANVMAKLNLPQRQIPIRVRLAESVRHSLDEIGQLRVAGRVGSVSLATLADIRLAGGLQQIDRLDRMRNTTFEIELGERVVGDVLAEVMQLPTMQNLPAGVRTIESGDAQRMNELFGSFGGAMAIGVLCIYVVLVLLFGDFSQPVTILGALPLSLGGAFLALLMTGGSFAMPSVIGLLMLMGVVTKNSILLVEYAMIARRERGMSRFDAVIDSCRKRVQPILMTTIAMGAGMLPIALGLGADPSFRAPMAITVIGGLLTSTALSLVVIPVAYTAIDDILSFVRHIVGLIRQPRHWPVAENVAANSGEARAD</sequence>
<name>A0ABR9D5U9_9GAMM</name>
<evidence type="ECO:0000313" key="3">
    <source>
        <dbReference type="Proteomes" id="UP000652176"/>
    </source>
</evidence>
<feature type="transmembrane region" description="Helical" evidence="1">
    <location>
        <begin position="948"/>
        <end position="967"/>
    </location>
</feature>
<dbReference type="Gene3D" id="3.30.2090.10">
    <property type="entry name" value="Multidrug efflux transporter AcrB TolC docking domain, DN and DC subdomains"/>
    <property type="match status" value="2"/>
</dbReference>
<proteinExistence type="predicted"/>
<dbReference type="Gene3D" id="1.20.1640.10">
    <property type="entry name" value="Multidrug efflux transporter AcrB transmembrane domain"/>
    <property type="match status" value="2"/>
</dbReference>
<dbReference type="PANTHER" id="PTHR32063">
    <property type="match status" value="1"/>
</dbReference>
<evidence type="ECO:0000256" key="1">
    <source>
        <dbReference type="SAM" id="Phobius"/>
    </source>
</evidence>
<keyword evidence="3" id="KW-1185">Reference proteome</keyword>
<dbReference type="Gene3D" id="3.30.70.1440">
    <property type="entry name" value="Multidrug efflux transporter AcrB pore domain"/>
    <property type="match status" value="1"/>
</dbReference>
<feature type="transmembrane region" description="Helical" evidence="1">
    <location>
        <begin position="384"/>
        <end position="409"/>
    </location>
</feature>
<feature type="transmembrane region" description="Helical" evidence="1">
    <location>
        <begin position="845"/>
        <end position="868"/>
    </location>
</feature>
<organism evidence="2 3">
    <name type="scientific">Methylomonas albis</name>
    <dbReference type="NCBI Taxonomy" id="1854563"/>
    <lineage>
        <taxon>Bacteria</taxon>
        <taxon>Pseudomonadati</taxon>
        <taxon>Pseudomonadota</taxon>
        <taxon>Gammaproteobacteria</taxon>
        <taxon>Methylococcales</taxon>
        <taxon>Methylococcaceae</taxon>
        <taxon>Methylomonas</taxon>
    </lineage>
</organism>
<keyword evidence="1" id="KW-0812">Transmembrane</keyword>
<dbReference type="PANTHER" id="PTHR32063:SF77">
    <property type="entry name" value="ACR FAMILY TRANSPORT PROTEIN"/>
    <property type="match status" value="1"/>
</dbReference>
<feature type="transmembrane region" description="Helical" evidence="1">
    <location>
        <begin position="875"/>
        <end position="899"/>
    </location>
</feature>
<comment type="caution">
    <text evidence="2">The sequence shown here is derived from an EMBL/GenBank/DDBJ whole genome shotgun (WGS) entry which is preliminary data.</text>
</comment>
<reference evidence="2 3" key="1">
    <citation type="submission" date="2020-09" db="EMBL/GenBank/DDBJ databases">
        <title>Methylomonas albis sp. nov. and Methylomonas fluvii sp. nov.: Two cold-adapted methanotrophs from the River Elbe and an amended description of Methylovulum psychrotolerans strain Eb1.</title>
        <authorList>
            <person name="Bussmann I.K."/>
            <person name="Klings K.-W."/>
            <person name="Warnstedt J."/>
            <person name="Hoppert M."/>
            <person name="Saborowski A."/>
            <person name="Horn F."/>
            <person name="Liebner S."/>
        </authorList>
    </citation>
    <scope>NUCLEOTIDE SEQUENCE [LARGE SCALE GENOMIC DNA]</scope>
    <source>
        <strain evidence="2 3">EbA</strain>
    </source>
</reference>
<protein>
    <submittedName>
        <fullName evidence="2">Efflux RND transporter permease subunit</fullName>
    </submittedName>
</protein>
<dbReference type="Proteomes" id="UP000652176">
    <property type="component" value="Unassembled WGS sequence"/>
</dbReference>
<dbReference type="InterPro" id="IPR027463">
    <property type="entry name" value="AcrB_DN_DC_subdom"/>
</dbReference>
<feature type="transmembrane region" description="Helical" evidence="1">
    <location>
        <begin position="905"/>
        <end position="927"/>
    </location>
</feature>
<dbReference type="RefSeq" id="WP_192376743.1">
    <property type="nucleotide sequence ID" value="NZ_CAJHIV010000001.1"/>
</dbReference>
<gene>
    <name evidence="2" type="ORF">IE877_21985</name>
</gene>
<accession>A0ABR9D5U9</accession>
<dbReference type="SUPFAM" id="SSF82693">
    <property type="entry name" value="Multidrug efflux transporter AcrB pore domain, PN1, PN2, PC1 and PC2 subdomains"/>
    <property type="match status" value="3"/>
</dbReference>
<dbReference type="InterPro" id="IPR001036">
    <property type="entry name" value="Acrflvin-R"/>
</dbReference>
<dbReference type="EMBL" id="JACXSS010000001">
    <property type="protein sequence ID" value="MBD9358513.1"/>
    <property type="molecule type" value="Genomic_DNA"/>
</dbReference>
<feature type="transmembrane region" description="Helical" evidence="1">
    <location>
        <begin position="979"/>
        <end position="1005"/>
    </location>
</feature>
<keyword evidence="1" id="KW-0472">Membrane</keyword>
<dbReference type="Gene3D" id="3.30.70.1430">
    <property type="entry name" value="Multidrug efflux transporter AcrB pore domain"/>
    <property type="match status" value="2"/>
</dbReference>
<feature type="transmembrane region" description="Helical" evidence="1">
    <location>
        <begin position="517"/>
        <end position="537"/>
    </location>
</feature>
<evidence type="ECO:0000313" key="2">
    <source>
        <dbReference type="EMBL" id="MBD9358513.1"/>
    </source>
</evidence>
<feature type="transmembrane region" description="Helical" evidence="1">
    <location>
        <begin position="334"/>
        <end position="351"/>
    </location>
</feature>
<keyword evidence="1" id="KW-1133">Transmembrane helix</keyword>
<dbReference type="SUPFAM" id="SSF82714">
    <property type="entry name" value="Multidrug efflux transporter AcrB TolC docking domain, DN and DC subdomains"/>
    <property type="match status" value="2"/>
</dbReference>
<dbReference type="Gene3D" id="3.30.70.1320">
    <property type="entry name" value="Multidrug efflux transporter AcrB pore domain like"/>
    <property type="match status" value="1"/>
</dbReference>
<feature type="transmembrane region" description="Helical" evidence="1">
    <location>
        <begin position="358"/>
        <end position="378"/>
    </location>
</feature>
<dbReference type="SUPFAM" id="SSF82866">
    <property type="entry name" value="Multidrug efflux transporter AcrB transmembrane domain"/>
    <property type="match status" value="2"/>
</dbReference>
<feature type="transmembrane region" description="Helical" evidence="1">
    <location>
        <begin position="461"/>
        <end position="479"/>
    </location>
</feature>
<feature type="transmembrane region" description="Helical" evidence="1">
    <location>
        <begin position="429"/>
        <end position="449"/>
    </location>
</feature>